<dbReference type="InterPro" id="IPR052155">
    <property type="entry name" value="Biofilm_reg_signaling"/>
</dbReference>
<comment type="caution">
    <text evidence="3">The sequence shown here is derived from an EMBL/GenBank/DDBJ whole genome shotgun (WGS) entry which is preliminary data.</text>
</comment>
<dbReference type="PROSITE" id="PS50883">
    <property type="entry name" value="EAL"/>
    <property type="match status" value="1"/>
</dbReference>
<dbReference type="InterPro" id="IPR043128">
    <property type="entry name" value="Rev_trsase/Diguanyl_cyclase"/>
</dbReference>
<dbReference type="PROSITE" id="PS50112">
    <property type="entry name" value="PAS"/>
    <property type="match status" value="1"/>
</dbReference>
<dbReference type="InterPro" id="IPR000160">
    <property type="entry name" value="GGDEF_dom"/>
</dbReference>
<dbReference type="InterPro" id="IPR035965">
    <property type="entry name" value="PAS-like_dom_sf"/>
</dbReference>
<dbReference type="Gene3D" id="3.30.70.270">
    <property type="match status" value="1"/>
</dbReference>
<reference evidence="3 4" key="1">
    <citation type="submission" date="2023-07" db="EMBL/GenBank/DDBJ databases">
        <title>Genomic Encyclopedia of Type Strains, Phase IV (KMG-IV): sequencing the most valuable type-strain genomes for metagenomic binning, comparative biology and taxonomic classification.</title>
        <authorList>
            <person name="Goeker M."/>
        </authorList>
    </citation>
    <scope>NUCLEOTIDE SEQUENCE [LARGE SCALE GENOMIC DNA]</scope>
    <source>
        <strain evidence="3 4">NIO-1023</strain>
    </source>
</reference>
<dbReference type="Proteomes" id="UP001232163">
    <property type="component" value="Unassembled WGS sequence"/>
</dbReference>
<evidence type="ECO:0000313" key="4">
    <source>
        <dbReference type="Proteomes" id="UP001232163"/>
    </source>
</evidence>
<dbReference type="SMART" id="SM00267">
    <property type="entry name" value="GGDEF"/>
    <property type="match status" value="1"/>
</dbReference>
<dbReference type="Pfam" id="PF08448">
    <property type="entry name" value="PAS_4"/>
    <property type="match status" value="1"/>
</dbReference>
<accession>A0ABT9MIY1</accession>
<feature type="domain" description="EAL" evidence="2">
    <location>
        <begin position="654"/>
        <end position="907"/>
    </location>
</feature>
<dbReference type="InterPro" id="IPR001633">
    <property type="entry name" value="EAL_dom"/>
</dbReference>
<protein>
    <submittedName>
        <fullName evidence="3">EAL domain-containing protein (Putative c-di-GMP-specific phosphodiesterase class I)/GGDEF domain-containing protein/PAS domain-containing protein</fullName>
    </submittedName>
</protein>
<organism evidence="3 4">
    <name type="scientific">Deinococcus enclensis</name>
    <dbReference type="NCBI Taxonomy" id="1049582"/>
    <lineage>
        <taxon>Bacteria</taxon>
        <taxon>Thermotogati</taxon>
        <taxon>Deinococcota</taxon>
        <taxon>Deinococci</taxon>
        <taxon>Deinococcales</taxon>
        <taxon>Deinococcaceae</taxon>
        <taxon>Deinococcus</taxon>
    </lineage>
</organism>
<gene>
    <name evidence="3" type="ORF">QO006_004017</name>
</gene>
<name>A0ABT9MIY1_9DEIO</name>
<dbReference type="PANTHER" id="PTHR44757:SF2">
    <property type="entry name" value="BIOFILM ARCHITECTURE MAINTENANCE PROTEIN MBAA"/>
    <property type="match status" value="1"/>
</dbReference>
<dbReference type="Gene3D" id="3.20.20.450">
    <property type="entry name" value="EAL domain"/>
    <property type="match status" value="1"/>
</dbReference>
<dbReference type="Pfam" id="PF00563">
    <property type="entry name" value="EAL"/>
    <property type="match status" value="1"/>
</dbReference>
<dbReference type="PANTHER" id="PTHR44757">
    <property type="entry name" value="DIGUANYLATE CYCLASE DGCP"/>
    <property type="match status" value="1"/>
</dbReference>
<dbReference type="EMBL" id="JAURUR010000034">
    <property type="protein sequence ID" value="MDP9766550.1"/>
    <property type="molecule type" value="Genomic_DNA"/>
</dbReference>
<dbReference type="SMART" id="SM00052">
    <property type="entry name" value="EAL"/>
    <property type="match status" value="1"/>
</dbReference>
<sequence>MSDVSTTTPPASSQALREALSDLLRVHAPDAALLTSLGGEVLMIREGGAHAVPGAGGLVPPDAWLDGGEMTWLTHDGALLGLIWTEEARPAPESMTQVMTLLLSAQVDSVSREAEMLVSQLPVATAWLDGHLGFRTVSRTLLDLLGLPEGALSGQVATEVWADRPGLLAALAQAAAGRAAAVPDEQFPRAGAEPLWVRGEVRPYFGGGSAGVLLTLQDVSGEHHQAARVRALLDTPGLQVLLGADGRVWQASQGVLDLCGGAAPDGPLWSWPCFAEGQAGRVNALRDLLELAAGQGRAAAELPVWQAGGMAPLSLPFTARRTAVPGMLLLEGQRPVERGAQGPAGLLGQVLAVTEDTTVVVDQAGRVQFISDQAARLLGVESGRLAGLGFTRVLADLGVQVYTPDGQVTTFPDWRAQPLPMDAEVVLGLPAGTARHMQVRLSPVALDGGRLEGRRADTGRTGVLISMRDMTALRHAQAQLRHDARHDALTGLLNRSGLREVVDRFVDGSAPGAAVVIGVVKFGDVVAALGRTAVDHLLIQVAARLNDLQGAAQGYAGRLADDALAVYLPGMTPAQALGRVEELLRPAFRANRRLVPLAFALGGSGLPRPGTPGQDPAGSAVLHEAELAMQYVRRGGVAGAEVFAPFMREELSRSFELEDALTEAVSGEQFHLLYQPVVQLSDGRALGAEALLRWEHPALGELKPGAFLPQVSRAGLVTQVNEWVVRSAIRDRGQVRRALPQRRGAWQVAVNLNLRELQGGAEFQGLLPLLAEEGAPDVEVTSASLMGHPEETRDVLNGLRAFGAKLSVDDFGDSATSLASLTQFPLDAVKLHPTLTARLPEDPRSVSLVQGTVDLAHRLGLRVVAVGVETPGQLKVLRELGCDAAQGFAIAPPLALPELLAWLGRQP</sequence>
<feature type="domain" description="PAS" evidence="1">
    <location>
        <begin position="349"/>
        <end position="387"/>
    </location>
</feature>
<dbReference type="Pfam" id="PF00990">
    <property type="entry name" value="GGDEF"/>
    <property type="match status" value="1"/>
</dbReference>
<evidence type="ECO:0000313" key="3">
    <source>
        <dbReference type="EMBL" id="MDP9766550.1"/>
    </source>
</evidence>
<dbReference type="SUPFAM" id="SSF55785">
    <property type="entry name" value="PYP-like sensor domain (PAS domain)"/>
    <property type="match status" value="2"/>
</dbReference>
<evidence type="ECO:0000259" key="2">
    <source>
        <dbReference type="PROSITE" id="PS50883"/>
    </source>
</evidence>
<dbReference type="Gene3D" id="3.30.450.20">
    <property type="entry name" value="PAS domain"/>
    <property type="match status" value="2"/>
</dbReference>
<dbReference type="InterPro" id="IPR035919">
    <property type="entry name" value="EAL_sf"/>
</dbReference>
<dbReference type="InterPro" id="IPR000014">
    <property type="entry name" value="PAS"/>
</dbReference>
<proteinExistence type="predicted"/>
<evidence type="ECO:0000259" key="1">
    <source>
        <dbReference type="PROSITE" id="PS50112"/>
    </source>
</evidence>
<dbReference type="InterPro" id="IPR029787">
    <property type="entry name" value="Nucleotide_cyclase"/>
</dbReference>
<dbReference type="InterPro" id="IPR013656">
    <property type="entry name" value="PAS_4"/>
</dbReference>
<dbReference type="SUPFAM" id="SSF141868">
    <property type="entry name" value="EAL domain-like"/>
    <property type="match status" value="1"/>
</dbReference>
<dbReference type="CDD" id="cd01948">
    <property type="entry name" value="EAL"/>
    <property type="match status" value="1"/>
</dbReference>
<keyword evidence="4" id="KW-1185">Reference proteome</keyword>
<dbReference type="SUPFAM" id="SSF55073">
    <property type="entry name" value="Nucleotide cyclase"/>
    <property type="match status" value="1"/>
</dbReference>